<keyword evidence="10" id="KW-0902">Two-component regulatory system</keyword>
<sequence length="655" mass="73589">MLNAPQYSNPSVLQAMHSSPVPFAINDSRGFFRYVNKSLASLLGLTPLKMMGRPDEDFLAMPDVCSLQDAVRFCIDQGQVRHCKVVLPTTKGRRGYTLTLFPLAPGICDDMEPCGGSAGSQEGDPPCQGDAVALLAYPIEEALQNKETVNTVGRGAAPSPAARLATLAKKRTRVRTTHLAESLRRSRQAERAMLDATSDLVLLYDVDGVILQVNQAYSERIGIPRWNLVGRKLVEVLPPERIRTRYADTRKVLETGVPKRGIAVYERQWEEYVLYPLMDKEGIPDRFVLFIRDVTDTKRRELELRKLRAAIEHAGVVMVVVDEKGSVEYVNSQYTKLTGLQREDVQGRKYTMLRPWRLGPTKRMALRRAVQSGQDWHDEVQYRRRSGPDVWLDCSVTPVVRTPNGDRLFVLVGKDITERKKLEEIREGAERVVRHNLKSPLNTILNAMYLLENCGELNPEQQEFLTLGNEACRRVLRQLRMSMTLFRMEAGTYDFAGEPVDVVEMLDSALQAAMVRAERIGVELALVVNGNAQERSPLWLRAEPECLACLVDNLLYNALEASRPGQRVEVAVDKVESSQGEELSLRFSNPTVVPEAIRSSFFEKYATYGKRNGTGLGTYSARLITVCMHGRIYMNSCPATGTCVEVRFPLLARSH</sequence>
<keyword evidence="4" id="KW-0808">Transferase</keyword>
<protein>
    <recommendedName>
        <fullName evidence="3">histidine kinase</fullName>
        <ecNumber evidence="3">2.7.13.3</ecNumber>
    </recommendedName>
</protein>
<dbReference type="Pfam" id="PF08448">
    <property type="entry name" value="PAS_4"/>
    <property type="match status" value="2"/>
</dbReference>
<dbReference type="STRING" id="1121449.SAMN02745704_00378"/>
<dbReference type="GO" id="GO:0005524">
    <property type="term" value="F:ATP binding"/>
    <property type="evidence" value="ECO:0007669"/>
    <property type="project" value="UniProtKB-KW"/>
</dbReference>
<dbReference type="GO" id="GO:0030295">
    <property type="term" value="F:protein kinase activator activity"/>
    <property type="evidence" value="ECO:0007669"/>
    <property type="project" value="TreeGrafter"/>
</dbReference>
<dbReference type="PROSITE" id="PS50112">
    <property type="entry name" value="PAS"/>
    <property type="match status" value="3"/>
</dbReference>
<dbReference type="SMART" id="SM00091">
    <property type="entry name" value="PAS"/>
    <property type="match status" value="3"/>
</dbReference>
<dbReference type="InterPro" id="IPR003594">
    <property type="entry name" value="HATPase_dom"/>
</dbReference>
<reference evidence="15 16" key="1">
    <citation type="submission" date="2017-02" db="EMBL/GenBank/DDBJ databases">
        <authorList>
            <person name="Peterson S.W."/>
        </authorList>
    </citation>
    <scope>NUCLEOTIDE SEQUENCE [LARGE SCALE GENOMIC DNA]</scope>
    <source>
        <strain evidence="15 16">DSM 16080</strain>
    </source>
</reference>
<organism evidence="15 16">
    <name type="scientific">Paucidesulfovibrio gracilis DSM 16080</name>
    <dbReference type="NCBI Taxonomy" id="1121449"/>
    <lineage>
        <taxon>Bacteria</taxon>
        <taxon>Pseudomonadati</taxon>
        <taxon>Thermodesulfobacteriota</taxon>
        <taxon>Desulfovibrionia</taxon>
        <taxon>Desulfovibrionales</taxon>
        <taxon>Desulfovibrionaceae</taxon>
        <taxon>Paucidesulfovibrio</taxon>
    </lineage>
</organism>
<dbReference type="InterPro" id="IPR050351">
    <property type="entry name" value="BphY/WalK/GraS-like"/>
</dbReference>
<dbReference type="Gene3D" id="1.10.287.130">
    <property type="match status" value="1"/>
</dbReference>
<evidence type="ECO:0000256" key="2">
    <source>
        <dbReference type="ARBA" id="ARBA00004141"/>
    </source>
</evidence>
<keyword evidence="7" id="KW-0418">Kinase</keyword>
<gene>
    <name evidence="15" type="ORF">SAMN02745704_00378</name>
</gene>
<dbReference type="InterPro" id="IPR005467">
    <property type="entry name" value="His_kinase_dom"/>
</dbReference>
<dbReference type="InterPro" id="IPR013656">
    <property type="entry name" value="PAS_4"/>
</dbReference>
<feature type="domain" description="PAS" evidence="13">
    <location>
        <begin position="8"/>
        <end position="78"/>
    </location>
</feature>
<comment type="catalytic activity">
    <reaction evidence="1">
        <text>ATP + protein L-histidine = ADP + protein N-phospho-L-histidine.</text>
        <dbReference type="EC" id="2.7.13.3"/>
    </reaction>
</comment>
<evidence type="ECO:0000256" key="1">
    <source>
        <dbReference type="ARBA" id="ARBA00000085"/>
    </source>
</evidence>
<keyword evidence="8" id="KW-0067">ATP-binding</keyword>
<dbReference type="PANTHER" id="PTHR42878">
    <property type="entry name" value="TWO-COMPONENT HISTIDINE KINASE"/>
    <property type="match status" value="1"/>
</dbReference>
<evidence type="ECO:0000256" key="6">
    <source>
        <dbReference type="ARBA" id="ARBA00022741"/>
    </source>
</evidence>
<proteinExistence type="predicted"/>
<keyword evidence="11" id="KW-0472">Membrane</keyword>
<keyword evidence="16" id="KW-1185">Reference proteome</keyword>
<feature type="domain" description="PAC" evidence="14">
    <location>
        <begin position="376"/>
        <end position="428"/>
    </location>
</feature>
<feature type="domain" description="PAS" evidence="13">
    <location>
        <begin position="186"/>
        <end position="256"/>
    </location>
</feature>
<dbReference type="GO" id="GO:0007234">
    <property type="term" value="P:osmosensory signaling via phosphorelay pathway"/>
    <property type="evidence" value="ECO:0007669"/>
    <property type="project" value="TreeGrafter"/>
</dbReference>
<evidence type="ECO:0000313" key="15">
    <source>
        <dbReference type="EMBL" id="SKA72417.1"/>
    </source>
</evidence>
<dbReference type="PANTHER" id="PTHR42878:SF7">
    <property type="entry name" value="SENSOR HISTIDINE KINASE GLRK"/>
    <property type="match status" value="1"/>
</dbReference>
<dbReference type="InterPro" id="IPR035965">
    <property type="entry name" value="PAS-like_dom_sf"/>
</dbReference>
<dbReference type="Pfam" id="PF02518">
    <property type="entry name" value="HATPase_c"/>
    <property type="match status" value="1"/>
</dbReference>
<dbReference type="InterPro" id="IPR036097">
    <property type="entry name" value="HisK_dim/P_sf"/>
</dbReference>
<name>A0A1T4W5D5_9BACT</name>
<dbReference type="GO" id="GO:0000156">
    <property type="term" value="F:phosphorelay response regulator activity"/>
    <property type="evidence" value="ECO:0007669"/>
    <property type="project" value="TreeGrafter"/>
</dbReference>
<dbReference type="GO" id="GO:0000155">
    <property type="term" value="F:phosphorelay sensor kinase activity"/>
    <property type="evidence" value="ECO:0007669"/>
    <property type="project" value="InterPro"/>
</dbReference>
<dbReference type="Gene3D" id="3.30.565.10">
    <property type="entry name" value="Histidine kinase-like ATPase, C-terminal domain"/>
    <property type="match status" value="1"/>
</dbReference>
<feature type="domain" description="PAS" evidence="13">
    <location>
        <begin position="303"/>
        <end position="373"/>
    </location>
</feature>
<dbReference type="RefSeq" id="WP_078715947.1">
    <property type="nucleotide sequence ID" value="NZ_FUYC01000001.1"/>
</dbReference>
<dbReference type="CDD" id="cd00082">
    <property type="entry name" value="HisKA"/>
    <property type="match status" value="1"/>
</dbReference>
<dbReference type="GO" id="GO:0016020">
    <property type="term" value="C:membrane"/>
    <property type="evidence" value="ECO:0007669"/>
    <property type="project" value="UniProtKB-SubCell"/>
</dbReference>
<evidence type="ECO:0000256" key="5">
    <source>
        <dbReference type="ARBA" id="ARBA00022692"/>
    </source>
</evidence>
<dbReference type="InterPro" id="IPR000014">
    <property type="entry name" value="PAS"/>
</dbReference>
<keyword evidence="6" id="KW-0547">Nucleotide-binding</keyword>
<dbReference type="PROSITE" id="PS50113">
    <property type="entry name" value="PAC"/>
    <property type="match status" value="1"/>
</dbReference>
<evidence type="ECO:0000256" key="4">
    <source>
        <dbReference type="ARBA" id="ARBA00022679"/>
    </source>
</evidence>
<dbReference type="Proteomes" id="UP000190027">
    <property type="component" value="Unassembled WGS sequence"/>
</dbReference>
<accession>A0A1T4W5D5</accession>
<evidence type="ECO:0000259" key="14">
    <source>
        <dbReference type="PROSITE" id="PS50113"/>
    </source>
</evidence>
<evidence type="ECO:0000256" key="9">
    <source>
        <dbReference type="ARBA" id="ARBA00022989"/>
    </source>
</evidence>
<comment type="subcellular location">
    <subcellularLocation>
        <location evidence="2">Membrane</location>
        <topology evidence="2">Multi-pass membrane protein</topology>
    </subcellularLocation>
</comment>
<dbReference type="Pfam" id="PF13426">
    <property type="entry name" value="PAS_9"/>
    <property type="match status" value="1"/>
</dbReference>
<feature type="domain" description="Histidine kinase" evidence="12">
    <location>
        <begin position="432"/>
        <end position="652"/>
    </location>
</feature>
<dbReference type="SMART" id="SM00387">
    <property type="entry name" value="HATPase_c"/>
    <property type="match status" value="1"/>
</dbReference>
<dbReference type="EMBL" id="FUYC01000001">
    <property type="protein sequence ID" value="SKA72417.1"/>
    <property type="molecule type" value="Genomic_DNA"/>
</dbReference>
<evidence type="ECO:0000313" key="16">
    <source>
        <dbReference type="Proteomes" id="UP000190027"/>
    </source>
</evidence>
<dbReference type="InterPro" id="IPR003661">
    <property type="entry name" value="HisK_dim/P_dom"/>
</dbReference>
<dbReference type="CDD" id="cd00130">
    <property type="entry name" value="PAS"/>
    <property type="match status" value="3"/>
</dbReference>
<dbReference type="SUPFAM" id="SSF55785">
    <property type="entry name" value="PYP-like sensor domain (PAS domain)"/>
    <property type="match status" value="3"/>
</dbReference>
<evidence type="ECO:0000256" key="11">
    <source>
        <dbReference type="ARBA" id="ARBA00023136"/>
    </source>
</evidence>
<evidence type="ECO:0000256" key="8">
    <source>
        <dbReference type="ARBA" id="ARBA00022840"/>
    </source>
</evidence>
<keyword evidence="5" id="KW-0812">Transmembrane</keyword>
<evidence type="ECO:0000256" key="3">
    <source>
        <dbReference type="ARBA" id="ARBA00012438"/>
    </source>
</evidence>
<evidence type="ECO:0000256" key="10">
    <source>
        <dbReference type="ARBA" id="ARBA00023012"/>
    </source>
</evidence>
<dbReference type="InterPro" id="IPR036890">
    <property type="entry name" value="HATPase_C_sf"/>
</dbReference>
<dbReference type="SUPFAM" id="SSF55874">
    <property type="entry name" value="ATPase domain of HSP90 chaperone/DNA topoisomerase II/histidine kinase"/>
    <property type="match status" value="1"/>
</dbReference>
<dbReference type="Gene3D" id="3.30.450.20">
    <property type="entry name" value="PAS domain"/>
    <property type="match status" value="3"/>
</dbReference>
<evidence type="ECO:0000259" key="12">
    <source>
        <dbReference type="PROSITE" id="PS50109"/>
    </source>
</evidence>
<evidence type="ECO:0000259" key="13">
    <source>
        <dbReference type="PROSITE" id="PS50112"/>
    </source>
</evidence>
<dbReference type="SUPFAM" id="SSF47384">
    <property type="entry name" value="Homodimeric domain of signal transducing histidine kinase"/>
    <property type="match status" value="1"/>
</dbReference>
<dbReference type="EC" id="2.7.13.3" evidence="3"/>
<dbReference type="NCBIfam" id="TIGR00229">
    <property type="entry name" value="sensory_box"/>
    <property type="match status" value="2"/>
</dbReference>
<dbReference type="InterPro" id="IPR000700">
    <property type="entry name" value="PAS-assoc_C"/>
</dbReference>
<evidence type="ECO:0000256" key="7">
    <source>
        <dbReference type="ARBA" id="ARBA00022777"/>
    </source>
</evidence>
<keyword evidence="9" id="KW-1133">Transmembrane helix</keyword>
<dbReference type="AlphaFoldDB" id="A0A1T4W5D5"/>
<dbReference type="PROSITE" id="PS50109">
    <property type="entry name" value="HIS_KIN"/>
    <property type="match status" value="1"/>
</dbReference>